<feature type="transmembrane region" description="Helical" evidence="7">
    <location>
        <begin position="358"/>
        <end position="378"/>
    </location>
</feature>
<evidence type="ECO:0000256" key="4">
    <source>
        <dbReference type="ARBA" id="ARBA00022692"/>
    </source>
</evidence>
<keyword evidence="6 7" id="KW-0472">Membrane</keyword>
<keyword evidence="4 7" id="KW-0812">Transmembrane</keyword>
<name>A0ABQ4Q7X8_9BURK</name>
<feature type="transmembrane region" description="Helical" evidence="7">
    <location>
        <begin position="398"/>
        <end position="423"/>
    </location>
</feature>
<comment type="similarity">
    <text evidence="7">Belongs to the TRAP transporter large permease family.</text>
</comment>
<dbReference type="EMBL" id="BPMK01000014">
    <property type="protein sequence ID" value="GIZ53017.1"/>
    <property type="molecule type" value="Genomic_DNA"/>
</dbReference>
<comment type="caution">
    <text evidence="9">The sequence shown here is derived from an EMBL/GenBank/DDBJ whole genome shotgun (WGS) entry which is preliminary data.</text>
</comment>
<dbReference type="Proteomes" id="UP000887222">
    <property type="component" value="Unassembled WGS sequence"/>
</dbReference>
<gene>
    <name evidence="9" type="ORF">NCCP691_30310</name>
</gene>
<dbReference type="PIRSF" id="PIRSF006066">
    <property type="entry name" value="HI0050"/>
    <property type="match status" value="1"/>
</dbReference>
<evidence type="ECO:0000256" key="5">
    <source>
        <dbReference type="ARBA" id="ARBA00022989"/>
    </source>
</evidence>
<sequence length="429" mass="45083">MIAEGSVILFLGFALLLALGTPLAVALGIAGSAVILIEGLGIMSVPTNAYNGIAKYPLLALPVFVLAGMMFERAGVALRIVRFASAVVGRRRGAQGIVAILVCMFLGGISGSGPADAAAVAMVMIPGMLRQGYPKEFSATLIAAAGSTAILIPPSVALIVYSVLVPAASVPALFAGGVIPGILAGLSLILPTLYFSWKNGWGQSDGEPTPRFWDSFREAIWGLLAPVIILGGLRTGIFTPTEAAVVAAFYGLIVGVFVYRTLSLRDIYRVLVESAEISAVVMIIISLAGVFAHAGSTLGAFDAFAAMLLGFTSSEAVMLAMITLMLLIAGMLLDAVSVYLVFLPILLPIMAIYKWDPVWFGIIMTMNMAIGQFTPPMAVNLMVTTRVAGITMESTVRWALWMVASMLGALILVTAFPSLAMWLPRTLGY</sequence>
<feature type="transmembrane region" description="Helical" evidence="7">
    <location>
        <begin position="57"/>
        <end position="81"/>
    </location>
</feature>
<dbReference type="NCBIfam" id="TIGR00786">
    <property type="entry name" value="dctM"/>
    <property type="match status" value="1"/>
</dbReference>
<protein>
    <recommendedName>
        <fullName evidence="7">TRAP transporter large permease protein</fullName>
    </recommendedName>
</protein>
<evidence type="ECO:0000256" key="3">
    <source>
        <dbReference type="ARBA" id="ARBA00022519"/>
    </source>
</evidence>
<dbReference type="RefSeq" id="WP_220809445.1">
    <property type="nucleotide sequence ID" value="NZ_BPMK01000014.1"/>
</dbReference>
<evidence type="ECO:0000313" key="10">
    <source>
        <dbReference type="Proteomes" id="UP000887222"/>
    </source>
</evidence>
<dbReference type="InterPro" id="IPR004681">
    <property type="entry name" value="TRAP_DctM"/>
</dbReference>
<keyword evidence="2" id="KW-1003">Cell membrane</keyword>
<comment type="subunit">
    <text evidence="7">The complex comprises the extracytoplasmic solute receptor protein and the two transmembrane proteins.</text>
</comment>
<accession>A0ABQ4Q7X8</accession>
<keyword evidence="5 7" id="KW-1133">Transmembrane helix</keyword>
<feature type="transmembrane region" description="Helical" evidence="7">
    <location>
        <begin position="140"/>
        <end position="164"/>
    </location>
</feature>
<dbReference type="InterPro" id="IPR010656">
    <property type="entry name" value="DctM"/>
</dbReference>
<dbReference type="PANTHER" id="PTHR33362">
    <property type="entry name" value="SIALIC ACID TRAP TRANSPORTER PERMEASE PROTEIN SIAT-RELATED"/>
    <property type="match status" value="1"/>
</dbReference>
<evidence type="ECO:0000256" key="6">
    <source>
        <dbReference type="ARBA" id="ARBA00023136"/>
    </source>
</evidence>
<organism evidence="9 10">
    <name type="scientific">Noviherbaspirillum aridicola</name>
    <dbReference type="NCBI Taxonomy" id="2849687"/>
    <lineage>
        <taxon>Bacteria</taxon>
        <taxon>Pseudomonadati</taxon>
        <taxon>Pseudomonadota</taxon>
        <taxon>Betaproteobacteria</taxon>
        <taxon>Burkholderiales</taxon>
        <taxon>Oxalobacteraceae</taxon>
        <taxon>Noviherbaspirillum</taxon>
    </lineage>
</organism>
<comment type="subcellular location">
    <subcellularLocation>
        <location evidence="1 7">Cell inner membrane</location>
        <topology evidence="1 7">Multi-pass membrane protein</topology>
    </subcellularLocation>
</comment>
<feature type="domain" description="TRAP C4-dicarboxylate transport system permease DctM subunit" evidence="8">
    <location>
        <begin position="11"/>
        <end position="418"/>
    </location>
</feature>
<keyword evidence="10" id="KW-1185">Reference proteome</keyword>
<feature type="transmembrane region" description="Helical" evidence="7">
    <location>
        <begin position="316"/>
        <end position="346"/>
    </location>
</feature>
<evidence type="ECO:0000256" key="7">
    <source>
        <dbReference type="RuleBase" id="RU369079"/>
    </source>
</evidence>
<comment type="function">
    <text evidence="7">Part of the tripartite ATP-independent periplasmic (TRAP) transport system.</text>
</comment>
<evidence type="ECO:0000256" key="2">
    <source>
        <dbReference type="ARBA" id="ARBA00022475"/>
    </source>
</evidence>
<comment type="caution">
    <text evidence="7">Lacks conserved residue(s) required for the propagation of feature annotation.</text>
</comment>
<evidence type="ECO:0000256" key="1">
    <source>
        <dbReference type="ARBA" id="ARBA00004429"/>
    </source>
</evidence>
<keyword evidence="3 7" id="KW-0997">Cell inner membrane</keyword>
<dbReference type="Pfam" id="PF06808">
    <property type="entry name" value="DctM"/>
    <property type="match status" value="1"/>
</dbReference>
<feature type="transmembrane region" description="Helical" evidence="7">
    <location>
        <begin position="243"/>
        <end position="262"/>
    </location>
</feature>
<reference evidence="9 10" key="1">
    <citation type="journal article" date="2022" name="Int. J. Syst. Evol. Microbiol.">
        <title>Noviherbaspirillum aridicola sp. nov., isolated from an arid soil in Pakistan.</title>
        <authorList>
            <person name="Khan I.U."/>
            <person name="Saqib M."/>
            <person name="Amin A."/>
            <person name="Hussain F."/>
            <person name="Li L."/>
            <person name="Liu Y.H."/>
            <person name="Fang B.Z."/>
            <person name="Ahmed I."/>
            <person name="Li W.J."/>
        </authorList>
    </citation>
    <scope>NUCLEOTIDE SEQUENCE [LARGE SCALE GENOMIC DNA]</scope>
    <source>
        <strain evidence="9 10">NCCP-691</strain>
    </source>
</reference>
<evidence type="ECO:0000259" key="8">
    <source>
        <dbReference type="Pfam" id="PF06808"/>
    </source>
</evidence>
<feature type="transmembrane region" description="Helical" evidence="7">
    <location>
        <begin position="170"/>
        <end position="197"/>
    </location>
</feature>
<proteinExistence type="inferred from homology"/>
<feature type="transmembrane region" description="Helical" evidence="7">
    <location>
        <begin position="7"/>
        <end position="37"/>
    </location>
</feature>
<keyword evidence="7" id="KW-0813">Transport</keyword>
<feature type="transmembrane region" description="Helical" evidence="7">
    <location>
        <begin position="93"/>
        <end position="111"/>
    </location>
</feature>
<dbReference type="PANTHER" id="PTHR33362:SF5">
    <property type="entry name" value="C4-DICARBOXYLATE TRAP TRANSPORTER LARGE PERMEASE PROTEIN DCTM"/>
    <property type="match status" value="1"/>
</dbReference>
<feature type="transmembrane region" description="Helical" evidence="7">
    <location>
        <begin position="274"/>
        <end position="296"/>
    </location>
</feature>
<evidence type="ECO:0000313" key="9">
    <source>
        <dbReference type="EMBL" id="GIZ53017.1"/>
    </source>
</evidence>